<reference evidence="3 4" key="1">
    <citation type="journal article" date="2007" name="Proc. Natl. Acad. Sci. U.S.A.">
        <title>Dandruff-associated Malassezia genomes reveal convergent and divergent virulence traits shared with plant and human fungal pathogens.</title>
        <authorList>
            <person name="Xu J."/>
            <person name="Saunders C.W."/>
            <person name="Hu P."/>
            <person name="Grant R.A."/>
            <person name="Boekhout T."/>
            <person name="Kuramae E.E."/>
            <person name="Kronstad J.W."/>
            <person name="Deangelis Y.M."/>
            <person name="Reeder N.L."/>
            <person name="Johnstone K.R."/>
            <person name="Leland M."/>
            <person name="Fieno A.M."/>
            <person name="Begley W.M."/>
            <person name="Sun Y."/>
            <person name="Lacey M.P."/>
            <person name="Chaudhary T."/>
            <person name="Keough T."/>
            <person name="Chu L."/>
            <person name="Sears R."/>
            <person name="Yuan B."/>
            <person name="Dawson T.L.Jr."/>
        </authorList>
    </citation>
    <scope>NUCLEOTIDE SEQUENCE [LARGE SCALE GENOMIC DNA]</scope>
    <source>
        <strain evidence="4">ATCC MYA-4612 / CBS 7966</strain>
    </source>
</reference>
<dbReference type="PANTHER" id="PTHR11067:SF9">
    <property type="entry name" value="INOSINE TRIPHOSPHATE PYROPHOSPHATASE"/>
    <property type="match status" value="1"/>
</dbReference>
<proteinExistence type="inferred from homology"/>
<dbReference type="KEGG" id="mgl:MGL_3397"/>
<protein>
    <submittedName>
        <fullName evidence="3">Uncharacterized protein</fullName>
    </submittedName>
</protein>
<dbReference type="PANTHER" id="PTHR11067">
    <property type="entry name" value="INOSINE TRIPHOSPHATE PYROPHOSPHATASE/HAM1 PROTEIN"/>
    <property type="match status" value="1"/>
</dbReference>
<evidence type="ECO:0000256" key="2">
    <source>
        <dbReference type="ARBA" id="ARBA00022801"/>
    </source>
</evidence>
<dbReference type="AlphaFoldDB" id="A8Q927"/>
<dbReference type="OrthoDB" id="6288734at2759"/>
<keyword evidence="4" id="KW-1185">Reference proteome</keyword>
<keyword evidence="2" id="KW-0378">Hydrolase</keyword>
<dbReference type="GO" id="GO:0047429">
    <property type="term" value="F:nucleoside triphosphate diphosphatase activity"/>
    <property type="evidence" value="ECO:0007669"/>
    <property type="project" value="InterPro"/>
</dbReference>
<accession>A8Q927</accession>
<dbReference type="GO" id="GO:0005737">
    <property type="term" value="C:cytoplasm"/>
    <property type="evidence" value="ECO:0007669"/>
    <property type="project" value="TreeGrafter"/>
</dbReference>
<gene>
    <name evidence="3" type="ORF">MGL_3397</name>
</gene>
<dbReference type="FunCoup" id="A8Q927">
    <property type="interactions" value="455"/>
</dbReference>
<dbReference type="Gene3D" id="3.90.950.10">
    <property type="match status" value="1"/>
</dbReference>
<evidence type="ECO:0000256" key="1">
    <source>
        <dbReference type="ARBA" id="ARBA00008023"/>
    </source>
</evidence>
<dbReference type="GO" id="GO:0009143">
    <property type="term" value="P:nucleoside triphosphate catabolic process"/>
    <property type="evidence" value="ECO:0007669"/>
    <property type="project" value="InterPro"/>
</dbReference>
<sequence length="139" mass="15267">MSRVITFVTGNQNKLREVQAIIESSPSMNWKLESRALDALLFHALNGLPGPYIKDFLGHVGHDGLNRMLAGFDDKSATALCTFAFCAGPEAEPILFEGKTLGRIVPARGPANFGWDPIFEVDGTHKTYVHVFILCFLTS</sequence>
<dbReference type="InParanoid" id="A8Q927"/>
<dbReference type="RefSeq" id="XP_001729362.1">
    <property type="nucleotide sequence ID" value="XM_001729310.1"/>
</dbReference>
<dbReference type="VEuPathDB" id="FungiDB:MGL_3397"/>
<dbReference type="Proteomes" id="UP000008837">
    <property type="component" value="Unassembled WGS sequence"/>
</dbReference>
<dbReference type="STRING" id="425265.A8Q927"/>
<evidence type="ECO:0000313" key="4">
    <source>
        <dbReference type="Proteomes" id="UP000008837"/>
    </source>
</evidence>
<evidence type="ECO:0000313" key="3">
    <source>
        <dbReference type="EMBL" id="EDP42148.1"/>
    </source>
</evidence>
<organism evidence="3 4">
    <name type="scientific">Malassezia globosa (strain ATCC MYA-4612 / CBS 7966)</name>
    <name type="common">Dandruff-associated fungus</name>
    <dbReference type="NCBI Taxonomy" id="425265"/>
    <lineage>
        <taxon>Eukaryota</taxon>
        <taxon>Fungi</taxon>
        <taxon>Dikarya</taxon>
        <taxon>Basidiomycota</taxon>
        <taxon>Ustilaginomycotina</taxon>
        <taxon>Malasseziomycetes</taxon>
        <taxon>Malasseziales</taxon>
        <taxon>Malasseziaceae</taxon>
        <taxon>Malassezia</taxon>
    </lineage>
</organism>
<name>A8Q927_MALGO</name>
<dbReference type="GeneID" id="5853669"/>
<dbReference type="EMBL" id="AAYY01000013">
    <property type="protein sequence ID" value="EDP42148.1"/>
    <property type="molecule type" value="Genomic_DNA"/>
</dbReference>
<dbReference type="OMA" id="HITECTD"/>
<comment type="similarity">
    <text evidence="1">Belongs to the HAM1 NTPase family.</text>
</comment>
<comment type="caution">
    <text evidence="3">The sequence shown here is derived from an EMBL/GenBank/DDBJ whole genome shotgun (WGS) entry which is preliminary data.</text>
</comment>
<dbReference type="InterPro" id="IPR029001">
    <property type="entry name" value="ITPase-like_fam"/>
</dbReference>
<dbReference type="CDD" id="cd00515">
    <property type="entry name" value="HAM1"/>
    <property type="match status" value="1"/>
</dbReference>
<dbReference type="SUPFAM" id="SSF52972">
    <property type="entry name" value="ITPase-like"/>
    <property type="match status" value="1"/>
</dbReference>
<dbReference type="InterPro" id="IPR002637">
    <property type="entry name" value="RdgB/HAM1"/>
</dbReference>
<dbReference type="Pfam" id="PF01725">
    <property type="entry name" value="Ham1p_like"/>
    <property type="match status" value="1"/>
</dbReference>